<sequence length="119" mass="13164">MHATYEQLPMSIADKLENGNGTIEIKEIIPEGHRPENCERFSIVTLNRRCSIGTHKLLGKQVFVSVLSGEVISEHQGSFVVLKEGDMLKTSNGSESRFANIGKLPCVLLVCSFYDEPAK</sequence>
<evidence type="ECO:0000313" key="2">
    <source>
        <dbReference type="Proteomes" id="UP000199315"/>
    </source>
</evidence>
<dbReference type="AlphaFoldDB" id="A0A1D3TW36"/>
<keyword evidence="2" id="KW-1185">Reference proteome</keyword>
<dbReference type="Gene3D" id="2.60.120.10">
    <property type="entry name" value="Jelly Rolls"/>
    <property type="match status" value="1"/>
</dbReference>
<dbReference type="SUPFAM" id="SSF51182">
    <property type="entry name" value="RmlC-like cupins"/>
    <property type="match status" value="1"/>
</dbReference>
<dbReference type="EMBL" id="FMKA01000020">
    <property type="protein sequence ID" value="SCP98415.1"/>
    <property type="molecule type" value="Genomic_DNA"/>
</dbReference>
<dbReference type="InterPro" id="IPR011051">
    <property type="entry name" value="RmlC_Cupin_sf"/>
</dbReference>
<name>A0A1D3TW36_9FIRM</name>
<dbReference type="OrthoDB" id="9797047at2"/>
<dbReference type="RefSeq" id="WP_091235400.1">
    <property type="nucleotide sequence ID" value="NZ_FMKA01000020.1"/>
</dbReference>
<evidence type="ECO:0000313" key="1">
    <source>
        <dbReference type="EMBL" id="SCP98415.1"/>
    </source>
</evidence>
<accession>A0A1D3TW36</accession>
<dbReference type="Proteomes" id="UP000199315">
    <property type="component" value="Unassembled WGS sequence"/>
</dbReference>
<proteinExistence type="predicted"/>
<dbReference type="STRING" id="1619234.SAMN05421730_102028"/>
<reference evidence="1 2" key="1">
    <citation type="submission" date="2016-09" db="EMBL/GenBank/DDBJ databases">
        <authorList>
            <person name="Capua I."/>
            <person name="De Benedictis P."/>
            <person name="Joannis T."/>
            <person name="Lombin L.H."/>
            <person name="Cattoli G."/>
        </authorList>
    </citation>
    <scope>NUCLEOTIDE SEQUENCE [LARGE SCALE GENOMIC DNA]</scope>
    <source>
        <strain evidence="1 2">GluBS11</strain>
    </source>
</reference>
<dbReference type="InterPro" id="IPR014710">
    <property type="entry name" value="RmlC-like_jellyroll"/>
</dbReference>
<protein>
    <recommendedName>
        <fullName evidence="3">Cupin domain-containing protein</fullName>
    </recommendedName>
</protein>
<evidence type="ECO:0008006" key="3">
    <source>
        <dbReference type="Google" id="ProtNLM"/>
    </source>
</evidence>
<organism evidence="1 2">
    <name type="scientific">Anaerobium acetethylicum</name>
    <dbReference type="NCBI Taxonomy" id="1619234"/>
    <lineage>
        <taxon>Bacteria</taxon>
        <taxon>Bacillati</taxon>
        <taxon>Bacillota</taxon>
        <taxon>Clostridia</taxon>
        <taxon>Lachnospirales</taxon>
        <taxon>Lachnospiraceae</taxon>
        <taxon>Anaerobium</taxon>
    </lineage>
</organism>
<gene>
    <name evidence="1" type="ORF">SAMN05421730_102028</name>
</gene>